<evidence type="ECO:0000313" key="2">
    <source>
        <dbReference type="EMBL" id="OLN23383.1"/>
    </source>
</evidence>
<feature type="transmembrane region" description="Helical" evidence="1">
    <location>
        <begin position="52"/>
        <end position="72"/>
    </location>
</feature>
<keyword evidence="1" id="KW-0472">Membrane</keyword>
<sequence>MKKEKKEIIIHEILVWKENHMLPPHYCDYLLALYTQGEEFTESGWRARRRRIHLTAASLAILLLPIAVFVLYFTELSFILQTVILTSFVGFLLLTAIYFSRKKILAPLLFMGASVMLLLLSLELNTQFFNGNVFTLYGLLFFNCLLWLYTGMKLRLLYFTISAFLGFIVILSFIIQG</sequence>
<accession>A0A1Q8Q7S6</accession>
<feature type="transmembrane region" description="Helical" evidence="1">
    <location>
        <begin position="156"/>
        <end position="175"/>
    </location>
</feature>
<dbReference type="OrthoDB" id="2380880at2"/>
<keyword evidence="1" id="KW-1133">Transmembrane helix</keyword>
<proteinExistence type="predicted"/>
<evidence type="ECO:0000313" key="3">
    <source>
        <dbReference type="Proteomes" id="UP000185568"/>
    </source>
</evidence>
<name>A0A1Q8Q7S6_9BACI</name>
<dbReference type="STRING" id="1714264.BTO30_05320"/>
<evidence type="ECO:0008006" key="4">
    <source>
        <dbReference type="Google" id="ProtNLM"/>
    </source>
</evidence>
<dbReference type="EMBL" id="MSDU01000008">
    <property type="protein sequence ID" value="OLN23383.1"/>
    <property type="molecule type" value="Genomic_DNA"/>
</dbReference>
<gene>
    <name evidence="2" type="ORF">BTO30_05320</name>
</gene>
<feature type="transmembrane region" description="Helical" evidence="1">
    <location>
        <begin position="128"/>
        <end position="149"/>
    </location>
</feature>
<keyword evidence="3" id="KW-1185">Reference proteome</keyword>
<reference evidence="2 3" key="1">
    <citation type="submission" date="2016-12" db="EMBL/GenBank/DDBJ databases">
        <title>Domibacillus antri genome sequencing.</title>
        <authorList>
            <person name="Verma A."/>
            <person name="Krishnamurthi S."/>
        </authorList>
    </citation>
    <scope>NUCLEOTIDE SEQUENCE [LARGE SCALE GENOMIC DNA]</scope>
    <source>
        <strain evidence="2 3">XD80</strain>
    </source>
</reference>
<dbReference type="AlphaFoldDB" id="A0A1Q8Q7S6"/>
<dbReference type="RefSeq" id="WP_075397675.1">
    <property type="nucleotide sequence ID" value="NZ_MSDU01000008.1"/>
</dbReference>
<comment type="caution">
    <text evidence="2">The sequence shown here is derived from an EMBL/GenBank/DDBJ whole genome shotgun (WGS) entry which is preliminary data.</text>
</comment>
<protein>
    <recommendedName>
        <fullName evidence="4">DUF2157 domain-containing protein</fullName>
    </recommendedName>
</protein>
<keyword evidence="1" id="KW-0812">Transmembrane</keyword>
<dbReference type="Proteomes" id="UP000185568">
    <property type="component" value="Unassembled WGS sequence"/>
</dbReference>
<evidence type="ECO:0000256" key="1">
    <source>
        <dbReference type="SAM" id="Phobius"/>
    </source>
</evidence>
<feature type="transmembrane region" description="Helical" evidence="1">
    <location>
        <begin position="78"/>
        <end position="99"/>
    </location>
</feature>
<organism evidence="2 3">
    <name type="scientific">Domibacillus antri</name>
    <dbReference type="NCBI Taxonomy" id="1714264"/>
    <lineage>
        <taxon>Bacteria</taxon>
        <taxon>Bacillati</taxon>
        <taxon>Bacillota</taxon>
        <taxon>Bacilli</taxon>
        <taxon>Bacillales</taxon>
        <taxon>Bacillaceae</taxon>
        <taxon>Domibacillus</taxon>
    </lineage>
</organism>
<feature type="transmembrane region" description="Helical" evidence="1">
    <location>
        <begin position="104"/>
        <end position="122"/>
    </location>
</feature>